<evidence type="ECO:0000256" key="2">
    <source>
        <dbReference type="ARBA" id="ARBA00022737"/>
    </source>
</evidence>
<dbReference type="PROSITE" id="PS50256">
    <property type="entry name" value="PIR_REPEAT_2"/>
    <property type="match status" value="2"/>
</dbReference>
<feature type="compositionally biased region" description="Low complexity" evidence="3">
    <location>
        <begin position="311"/>
        <end position="323"/>
    </location>
</feature>
<evidence type="ECO:0000256" key="4">
    <source>
        <dbReference type="SAM" id="SignalP"/>
    </source>
</evidence>
<organism evidence="6 7">
    <name type="scientific">Massariosphaeria phaeospora</name>
    <dbReference type="NCBI Taxonomy" id="100035"/>
    <lineage>
        <taxon>Eukaryota</taxon>
        <taxon>Fungi</taxon>
        <taxon>Dikarya</taxon>
        <taxon>Ascomycota</taxon>
        <taxon>Pezizomycotina</taxon>
        <taxon>Dothideomycetes</taxon>
        <taxon>Pleosporomycetidae</taxon>
        <taxon>Pleosporales</taxon>
        <taxon>Pleosporales incertae sedis</taxon>
        <taxon>Massariosphaeria</taxon>
    </lineage>
</organism>
<evidence type="ECO:0000256" key="1">
    <source>
        <dbReference type="ARBA" id="ARBA00022729"/>
    </source>
</evidence>
<dbReference type="InterPro" id="IPR051153">
    <property type="entry name" value="Yeast_CWMannoprotein_PIR"/>
</dbReference>
<dbReference type="Pfam" id="PF22799">
    <property type="entry name" value="PIR1-like_C"/>
    <property type="match status" value="1"/>
</dbReference>
<reference evidence="6 7" key="1">
    <citation type="submission" date="2020-01" db="EMBL/GenBank/DDBJ databases">
        <authorList>
            <consortium name="DOE Joint Genome Institute"/>
            <person name="Haridas S."/>
            <person name="Albert R."/>
            <person name="Binder M."/>
            <person name="Bloem J."/>
            <person name="Labutti K."/>
            <person name="Salamov A."/>
            <person name="Andreopoulos B."/>
            <person name="Baker S.E."/>
            <person name="Barry K."/>
            <person name="Bills G."/>
            <person name="Bluhm B.H."/>
            <person name="Cannon C."/>
            <person name="Castanera R."/>
            <person name="Culley D.E."/>
            <person name="Daum C."/>
            <person name="Ezra D."/>
            <person name="Gonzalez J.B."/>
            <person name="Henrissat B."/>
            <person name="Kuo A."/>
            <person name="Liang C."/>
            <person name="Lipzen A."/>
            <person name="Lutzoni F."/>
            <person name="Magnuson J."/>
            <person name="Mondo S."/>
            <person name="Nolan M."/>
            <person name="Ohm R."/>
            <person name="Pangilinan J."/>
            <person name="Park H.-J.H."/>
            <person name="Ramirez L."/>
            <person name="Alfaro M."/>
            <person name="Sun H."/>
            <person name="Tritt A."/>
            <person name="Yoshinaga Y."/>
            <person name="Zwiers L.-H.L."/>
            <person name="Turgeon B.G."/>
            <person name="Goodwin S.B."/>
            <person name="Spatafora J.W."/>
            <person name="Crous P.W."/>
            <person name="Grigoriev I.V."/>
        </authorList>
    </citation>
    <scope>NUCLEOTIDE SEQUENCE [LARGE SCALE GENOMIC DNA]</scope>
    <source>
        <strain evidence="6 7">CBS 611.86</strain>
    </source>
</reference>
<dbReference type="GO" id="GO:0009277">
    <property type="term" value="C:fungal-type cell wall"/>
    <property type="evidence" value="ECO:0007669"/>
    <property type="project" value="TreeGrafter"/>
</dbReference>
<feature type="chain" id="PRO_5028901408" description="Cell wall mannoprotein PIR1-like C-terminal domain-containing protein" evidence="4">
    <location>
        <begin position="16"/>
        <end position="357"/>
    </location>
</feature>
<dbReference type="OrthoDB" id="5415592at2759"/>
<feature type="domain" description="Cell wall mannoprotein PIR1-like C-terminal" evidence="5">
    <location>
        <begin position="67"/>
        <end position="140"/>
    </location>
</feature>
<evidence type="ECO:0000256" key="3">
    <source>
        <dbReference type="SAM" id="MobiDB-lite"/>
    </source>
</evidence>
<dbReference type="Proteomes" id="UP000481861">
    <property type="component" value="Unassembled WGS sequence"/>
</dbReference>
<dbReference type="Pfam" id="PF00399">
    <property type="entry name" value="PIR"/>
    <property type="match status" value="7"/>
</dbReference>
<dbReference type="GO" id="GO:0005199">
    <property type="term" value="F:structural constituent of cell wall"/>
    <property type="evidence" value="ECO:0007669"/>
    <property type="project" value="InterPro"/>
</dbReference>
<sequence length="357" mass="35978">MKTFVALALAASALATPMPQSSTPEGCSDSRDGQFTITTVNASTASTKRRVERRQLAGVLTLTLEGGNLKDQADRTAYIADNFQFQFDSPPQAGALKTSGFSVCSNGSIALDGSAVWYQCKSGEISNLYDRSWAPQCEPIYMVAREGAGDSPASQSPDGQPIATTAVPAISQSPDGQPIASTALPEAPITQISDGQPQAPTATAAPVTQISDGQPQAPTAPGAPVTQISDGQPQAPTAPGAPVTQISDGQPQAPSATGAPVTQISDGQPQAPSATGAPVTQISDGQPQAPATTLLPPPVTQISDGQPQAPTPTGNMTTPGNSTASPSTPSEFQGAAPTSAYGLGAITAALFALVAML</sequence>
<accession>A0A7C8MR16</accession>
<protein>
    <recommendedName>
        <fullName evidence="5">Cell wall mannoprotein PIR1-like C-terminal domain-containing protein</fullName>
    </recommendedName>
</protein>
<dbReference type="PANTHER" id="PTHR47254:SF2">
    <property type="entry name" value="COVALENTLY-LINKED CELL WALL PROTEIN"/>
    <property type="match status" value="1"/>
</dbReference>
<dbReference type="InterPro" id="IPR054508">
    <property type="entry name" value="PIR1-like_C"/>
</dbReference>
<evidence type="ECO:0000313" key="7">
    <source>
        <dbReference type="Proteomes" id="UP000481861"/>
    </source>
</evidence>
<feature type="region of interest" description="Disordered" evidence="3">
    <location>
        <begin position="190"/>
        <end position="333"/>
    </location>
</feature>
<evidence type="ECO:0000313" key="6">
    <source>
        <dbReference type="EMBL" id="KAF2872905.1"/>
    </source>
</evidence>
<gene>
    <name evidence="6" type="ORF">BDV95DRAFT_605496</name>
</gene>
<dbReference type="EMBL" id="JAADJZ010000008">
    <property type="protein sequence ID" value="KAF2872905.1"/>
    <property type="molecule type" value="Genomic_DNA"/>
</dbReference>
<name>A0A7C8MR16_9PLEO</name>
<dbReference type="AlphaFoldDB" id="A0A7C8MR16"/>
<keyword evidence="2" id="KW-0677">Repeat</keyword>
<feature type="compositionally biased region" description="Low complexity" evidence="3">
    <location>
        <begin position="196"/>
        <end position="245"/>
    </location>
</feature>
<comment type="caution">
    <text evidence="6">The sequence shown here is derived from an EMBL/GenBank/DDBJ whole genome shotgun (WGS) entry which is preliminary data.</text>
</comment>
<dbReference type="GO" id="GO:0031505">
    <property type="term" value="P:fungal-type cell wall organization"/>
    <property type="evidence" value="ECO:0007669"/>
    <property type="project" value="TreeGrafter"/>
</dbReference>
<dbReference type="InterPro" id="IPR000420">
    <property type="entry name" value="Yeast_PIR_rpt"/>
</dbReference>
<evidence type="ECO:0000259" key="5">
    <source>
        <dbReference type="Pfam" id="PF22799"/>
    </source>
</evidence>
<dbReference type="PANTHER" id="PTHR47254">
    <property type="entry name" value="CELL WALL MANNOPROTEIN CIS3-RELATED"/>
    <property type="match status" value="1"/>
</dbReference>
<feature type="compositionally biased region" description="Polar residues" evidence="3">
    <location>
        <begin position="246"/>
        <end position="285"/>
    </location>
</feature>
<proteinExistence type="predicted"/>
<keyword evidence="1 4" id="KW-0732">Signal</keyword>
<keyword evidence="7" id="KW-1185">Reference proteome</keyword>
<feature type="signal peptide" evidence="4">
    <location>
        <begin position="1"/>
        <end position="15"/>
    </location>
</feature>